<organism evidence="3 4">
    <name type="scientific">Flavobacterium zhoui</name>
    <dbReference type="NCBI Taxonomy" id="3230414"/>
    <lineage>
        <taxon>Bacteria</taxon>
        <taxon>Pseudomonadati</taxon>
        <taxon>Bacteroidota</taxon>
        <taxon>Flavobacteriia</taxon>
        <taxon>Flavobacteriales</taxon>
        <taxon>Flavobacteriaceae</taxon>
        <taxon>Flavobacterium</taxon>
    </lineage>
</organism>
<reference evidence="3 4" key="1">
    <citation type="submission" date="2024-06" db="EMBL/GenBank/DDBJ databases">
        <title>Flavobacterium spp. isolated from glacier.</title>
        <authorList>
            <person name="Han D."/>
        </authorList>
    </citation>
    <scope>NUCLEOTIDE SEQUENCE [LARGE SCALE GENOMIC DNA]</scope>
    <source>
        <strain evidence="3 4">ZS1P70</strain>
    </source>
</reference>
<evidence type="ECO:0000313" key="4">
    <source>
        <dbReference type="Proteomes" id="UP001600107"/>
    </source>
</evidence>
<evidence type="ECO:0000256" key="1">
    <source>
        <dbReference type="ARBA" id="ARBA00022676"/>
    </source>
</evidence>
<dbReference type="EMBL" id="JBHZPY010000010">
    <property type="protein sequence ID" value="MFE3871900.1"/>
    <property type="molecule type" value="Genomic_DNA"/>
</dbReference>
<comment type="caution">
    <text evidence="3">The sequence shown here is derived from an EMBL/GenBank/DDBJ whole genome shotgun (WGS) entry which is preliminary data.</text>
</comment>
<dbReference type="PANTHER" id="PTHR11927">
    <property type="entry name" value="GALACTOSIDE 2-L-FUCOSYLTRANSFERASE"/>
    <property type="match status" value="1"/>
</dbReference>
<evidence type="ECO:0000256" key="2">
    <source>
        <dbReference type="ARBA" id="ARBA00022679"/>
    </source>
</evidence>
<name>A0ABW6I6J0_9FLAO</name>
<dbReference type="Pfam" id="PF01531">
    <property type="entry name" value="Glyco_transf_11"/>
    <property type="match status" value="1"/>
</dbReference>
<sequence>MLIIQLQGGVGNQMFQYAFASILAKKNKTKLLIDGSFFKRIEKTPGFTPRKFELDIFDNPYFMASDLDVISFHHLSNINKVKRKLGFHYPKIYEEPSFDFQTDALAIKSPVYLKGYFQSYKYFIAYEDFIRKLFSFPVDTLDVISKELLITIKSSKTIAIHIRRGDYVSDKITAEYHGSCSVEYYLDAIKLLASKNKDFTLVFFSDDSDWVKEQFDDLSYSKIVVDHNNGEDSWKDMMLMSSCSHNIIANSSFSWWAAWLNENPEKTVIAPKKWFKTKELNTRTLLPQEWIKL</sequence>
<dbReference type="RefSeq" id="WP_379852232.1">
    <property type="nucleotide sequence ID" value="NZ_JBHZPY010000010.1"/>
</dbReference>
<evidence type="ECO:0000313" key="3">
    <source>
        <dbReference type="EMBL" id="MFE3871900.1"/>
    </source>
</evidence>
<keyword evidence="2" id="KW-0808">Transferase</keyword>
<dbReference type="PANTHER" id="PTHR11927:SF9">
    <property type="entry name" value="L-FUCOSYLTRANSFERASE"/>
    <property type="match status" value="1"/>
</dbReference>
<dbReference type="CDD" id="cd11301">
    <property type="entry name" value="Fut1_Fut2_like"/>
    <property type="match status" value="1"/>
</dbReference>
<dbReference type="InterPro" id="IPR002516">
    <property type="entry name" value="Glyco_trans_11"/>
</dbReference>
<gene>
    <name evidence="3" type="ORF">ACFX5F_11785</name>
</gene>
<dbReference type="Proteomes" id="UP001600107">
    <property type="component" value="Unassembled WGS sequence"/>
</dbReference>
<dbReference type="Gene3D" id="3.40.50.11350">
    <property type="match status" value="1"/>
</dbReference>
<protein>
    <submittedName>
        <fullName evidence="3">Alpha-1,2-fucosyltransferase</fullName>
    </submittedName>
</protein>
<accession>A0ABW6I6J0</accession>
<keyword evidence="1" id="KW-0328">Glycosyltransferase</keyword>
<proteinExistence type="predicted"/>
<keyword evidence="4" id="KW-1185">Reference proteome</keyword>